<sequence>MSYNIKNNISNIQSEKEIYDFLHKHAIILQYLDGKRVLNIGREIGYSTSLFSENSSHVTALDSERSAISKSKSLYGKNNNDFIYGDFYSMPFGKGDFDIAICMDEFIHIDDKKFFVQEVRRVIREDGIFLVSIPKNSPGQPDNAMDVAEFQRFLERHFDHVQLIGVRMGLVSLGFQMDRTDRQANLPSALTYAGDHDGGKHTQLKAEELSMDHPEFILAACSMKPLPADRGAASLFFSPDKDLWLDHQRALQQANSVEDEKQALREALDAAEARLQAVSDDLKKALEDYAALDRRHDDQRQNAASSMTIARLLSRMTGQAADGDAQSIVEQLFVLNQDLVEQRGQLNNALAMAAKTVEAERDAAALREQLMQTQSKLTDTRNRLDREQHENEKIAAQVNDLNLRLVAGQAALAKAGREEAVLRDQLADTMALLVNERDNVGDLRLQLADLNRQLMERQDKPARVEAQASISHKMLSDGRNSPNRPDVVPAEKAQALSPSSSAAPSASVSTPISAAAKTAERQAASVRREMERFVRAHTHVQQQIADKAHGVHDRLPPAQKRKTPKVSGIKKLRRKFDRDASPFRTRLFDSNWLASQSPDAVNIRLGRYLRDPSLWSLDPHPLFSSSYYLSSYPDVAAEGLCPLRHYLDHGWREGRNPHPYFLNDWYLGQNPDVLAELTVSPLEHYLEFGWRENRYPNPLFSPFAYKERYPDVVEADLDPLTHYVVYGRKEKREVPLQSVNPAWASMLSGADRGTELLDFMLASAPLPMPERPAIGGVADTSADWPPERLNDFWIPQKLRDFLVQGGNESEIDLFTYLCSVMEAFRDTPESFPQSQPCQKIHDRARTLSAARAAALLDQPDATIIIPVYNNVIDTLLCIASVLEDATSKSYEIIVADDGSIDATPQIVATLGGVVRYLRQPQNYGFLGNCNEAAKQAKGRHIVLLNNDTLVLPRWLDGLLDMFDQYEKVGLAGSKLISWDGSLQEAGGIYWKDGSAWNFGRGANAGAPEFNYVKDVDYVSGAAIAIPTDIWQAMDGFDDIYAPAYCEDSDIAFRLRDAGYRTLLNPASEVLHHEGRSHGRDLNSGIKAYQVKNQKTFLERWRPVLERDHYPNAHNVLRARDRSYDKKHVLVIDHYVPQWDQDAGSRSTFMCIKAMLNLGYAVTFWPDNLWRDPHYTPMLQEMGVEVIYGANYRNSFADFIHGRADLYDVVFAQRPHIARHYIKDIRENSRAKILYYGHDLHYKRMMAAKAVGEPITDTEIADMRRQELDVCAQADVIFYPDQVEVDMVAQELGGDRTYKALPVYAFEKEKFNQSIGTLSTITTRTGYNLLFVGGFNHTPNQDGILWFVQNILPIIRHKLGNVHLTIVGSKATPAILALASETIDVTGFVTDERLAELYDETSIVIAPLRYGGGVKGKVIEAMATGIPLVTTPIGAQGLEAPEDLMFVASNVAEFADAIIRALTDRSDAEIRARKAWNYAKSHFSMNALENVFRDILS</sequence>
<dbReference type="CDD" id="cd03801">
    <property type="entry name" value="GT4_PimA-like"/>
    <property type="match status" value="1"/>
</dbReference>
<dbReference type="Gene3D" id="3.90.550.10">
    <property type="entry name" value="Spore Coat Polysaccharide Biosynthesis Protein SpsA, Chain A"/>
    <property type="match status" value="1"/>
</dbReference>
<dbReference type="EMBL" id="VYQB01000036">
    <property type="protein sequence ID" value="KAA9011329.1"/>
    <property type="molecule type" value="Genomic_DNA"/>
</dbReference>
<dbReference type="PANTHER" id="PTHR43179:SF7">
    <property type="entry name" value="RHAMNOSYLTRANSFERASE WBBL"/>
    <property type="match status" value="1"/>
</dbReference>
<feature type="domain" description="Glycosyltransferase 2-like" evidence="3">
    <location>
        <begin position="862"/>
        <end position="972"/>
    </location>
</feature>
<feature type="domain" description="Methyltransferase type 11" evidence="4">
    <location>
        <begin position="38"/>
        <end position="131"/>
    </location>
</feature>
<comment type="caution">
    <text evidence="5">The sequence shown here is derived from an EMBL/GenBank/DDBJ whole genome shotgun (WGS) entry which is preliminary data.</text>
</comment>
<accession>A0ABQ6T735</accession>
<keyword evidence="6" id="KW-1185">Reference proteome</keyword>
<dbReference type="Gene3D" id="3.40.50.150">
    <property type="entry name" value="Vaccinia Virus protein VP39"/>
    <property type="match status" value="1"/>
</dbReference>
<dbReference type="Pfam" id="PF08241">
    <property type="entry name" value="Methyltransf_11"/>
    <property type="match status" value="1"/>
</dbReference>
<evidence type="ECO:0000256" key="2">
    <source>
        <dbReference type="SAM" id="MobiDB-lite"/>
    </source>
</evidence>
<dbReference type="CDD" id="cd04186">
    <property type="entry name" value="GT_2_like_c"/>
    <property type="match status" value="1"/>
</dbReference>
<feature type="coiled-coil region" evidence="1">
    <location>
        <begin position="433"/>
        <end position="460"/>
    </location>
</feature>
<reference evidence="5 6" key="1">
    <citation type="submission" date="2019-09" db="EMBL/GenBank/DDBJ databases">
        <authorList>
            <person name="Feng G."/>
        </authorList>
    </citation>
    <scope>NUCLEOTIDE SEQUENCE [LARGE SCALE GENOMIC DNA]</scope>
    <source>
        <strain evidence="5 6">KACC 19284</strain>
    </source>
</reference>
<protein>
    <submittedName>
        <fullName evidence="5">Glycosyltransferase</fullName>
    </submittedName>
</protein>
<evidence type="ECO:0000256" key="1">
    <source>
        <dbReference type="SAM" id="Coils"/>
    </source>
</evidence>
<feature type="region of interest" description="Disordered" evidence="2">
    <location>
        <begin position="472"/>
        <end position="524"/>
    </location>
</feature>
<evidence type="ECO:0000259" key="4">
    <source>
        <dbReference type="Pfam" id="PF08241"/>
    </source>
</evidence>
<feature type="compositionally biased region" description="Basic and acidic residues" evidence="2">
    <location>
        <begin position="546"/>
        <end position="555"/>
    </location>
</feature>
<evidence type="ECO:0000313" key="6">
    <source>
        <dbReference type="Proteomes" id="UP000326364"/>
    </source>
</evidence>
<dbReference type="SUPFAM" id="SSF53756">
    <property type="entry name" value="UDP-Glycosyltransferase/glycogen phosphorylase"/>
    <property type="match status" value="1"/>
</dbReference>
<gene>
    <name evidence="5" type="ORF">F4U96_23290</name>
</gene>
<name>A0ABQ6T735_9SPHN</name>
<dbReference type="Pfam" id="PF13692">
    <property type="entry name" value="Glyco_trans_1_4"/>
    <property type="match status" value="1"/>
</dbReference>
<feature type="compositionally biased region" description="Low complexity" evidence="2">
    <location>
        <begin position="493"/>
        <end position="516"/>
    </location>
</feature>
<dbReference type="InterPro" id="IPR001173">
    <property type="entry name" value="Glyco_trans_2-like"/>
</dbReference>
<evidence type="ECO:0000313" key="5">
    <source>
        <dbReference type="EMBL" id="KAA9011329.1"/>
    </source>
</evidence>
<dbReference type="Gene3D" id="3.40.50.2000">
    <property type="entry name" value="Glycogen Phosphorylase B"/>
    <property type="match status" value="1"/>
</dbReference>
<keyword evidence="1" id="KW-0175">Coiled coil</keyword>
<dbReference type="InterPro" id="IPR029063">
    <property type="entry name" value="SAM-dependent_MTases_sf"/>
</dbReference>
<dbReference type="PANTHER" id="PTHR43179">
    <property type="entry name" value="RHAMNOSYLTRANSFERASE WBBL"/>
    <property type="match status" value="1"/>
</dbReference>
<feature type="region of interest" description="Disordered" evidence="2">
    <location>
        <begin position="544"/>
        <end position="567"/>
    </location>
</feature>
<dbReference type="Proteomes" id="UP000326364">
    <property type="component" value="Unassembled WGS sequence"/>
</dbReference>
<dbReference type="InterPro" id="IPR029044">
    <property type="entry name" value="Nucleotide-diphossugar_trans"/>
</dbReference>
<dbReference type="InterPro" id="IPR013216">
    <property type="entry name" value="Methyltransf_11"/>
</dbReference>
<dbReference type="Pfam" id="PF00535">
    <property type="entry name" value="Glycos_transf_2"/>
    <property type="match status" value="1"/>
</dbReference>
<proteinExistence type="predicted"/>
<dbReference type="SUPFAM" id="SSF53448">
    <property type="entry name" value="Nucleotide-diphospho-sugar transferases"/>
    <property type="match status" value="1"/>
</dbReference>
<organism evidence="5 6">
    <name type="scientific">Sphingobium limneticum</name>
    <dbReference type="NCBI Taxonomy" id="1007511"/>
    <lineage>
        <taxon>Bacteria</taxon>
        <taxon>Pseudomonadati</taxon>
        <taxon>Pseudomonadota</taxon>
        <taxon>Alphaproteobacteria</taxon>
        <taxon>Sphingomonadales</taxon>
        <taxon>Sphingomonadaceae</taxon>
        <taxon>Sphingobium</taxon>
    </lineage>
</organism>
<dbReference type="SUPFAM" id="SSF53335">
    <property type="entry name" value="S-adenosyl-L-methionine-dependent methyltransferases"/>
    <property type="match status" value="1"/>
</dbReference>
<feature type="coiled-coil region" evidence="1">
    <location>
        <begin position="356"/>
        <end position="404"/>
    </location>
</feature>
<dbReference type="CDD" id="cd02440">
    <property type="entry name" value="AdoMet_MTases"/>
    <property type="match status" value="1"/>
</dbReference>
<evidence type="ECO:0000259" key="3">
    <source>
        <dbReference type="Pfam" id="PF00535"/>
    </source>
</evidence>
<feature type="coiled-coil region" evidence="1">
    <location>
        <begin position="247"/>
        <end position="302"/>
    </location>
</feature>